<comment type="caution">
    <text evidence="2">The sequence shown here is derived from an EMBL/GenBank/DDBJ whole genome shotgun (WGS) entry which is preliminary data.</text>
</comment>
<dbReference type="AlphaFoldDB" id="A0A4Z0M649"/>
<keyword evidence="3" id="KW-1185">Reference proteome</keyword>
<dbReference type="RefSeq" id="WP_135441880.1">
    <property type="nucleotide sequence ID" value="NZ_SRLE01000005.1"/>
</dbReference>
<dbReference type="EMBL" id="SRLE01000005">
    <property type="protein sequence ID" value="TGD74785.1"/>
    <property type="molecule type" value="Genomic_DNA"/>
</dbReference>
<name>A0A4Z0M649_9GAMM</name>
<keyword evidence="1" id="KW-1133">Transmembrane helix</keyword>
<keyword evidence="1" id="KW-0812">Transmembrane</keyword>
<dbReference type="Pfam" id="PF14316">
    <property type="entry name" value="DUF4381"/>
    <property type="match status" value="1"/>
</dbReference>
<dbReference type="InterPro" id="IPR025489">
    <property type="entry name" value="DUF4381"/>
</dbReference>
<protein>
    <submittedName>
        <fullName evidence="2">DUF4381 domain-containing protein</fullName>
    </submittedName>
</protein>
<evidence type="ECO:0000256" key="1">
    <source>
        <dbReference type="SAM" id="Phobius"/>
    </source>
</evidence>
<gene>
    <name evidence="2" type="ORF">E4634_06185</name>
</gene>
<dbReference type="OrthoDB" id="283083at2"/>
<keyword evidence="1" id="KW-0472">Membrane</keyword>
<dbReference type="Proteomes" id="UP000298050">
    <property type="component" value="Unassembled WGS sequence"/>
</dbReference>
<reference evidence="2 3" key="1">
    <citation type="submission" date="2019-04" db="EMBL/GenBank/DDBJ databases">
        <title>Taxonomy of novel Haliea sp. from mangrove soil of West Coast of India.</title>
        <authorList>
            <person name="Verma A."/>
            <person name="Kumar P."/>
            <person name="Krishnamurthi S."/>
        </authorList>
    </citation>
    <scope>NUCLEOTIDE SEQUENCE [LARGE SCALE GENOMIC DNA]</scope>
    <source>
        <strain evidence="2 3">SAOS-164</strain>
    </source>
</reference>
<organism evidence="2 3">
    <name type="scientific">Mangrovimicrobium sediminis</name>
    <dbReference type="NCBI Taxonomy" id="2562682"/>
    <lineage>
        <taxon>Bacteria</taxon>
        <taxon>Pseudomonadati</taxon>
        <taxon>Pseudomonadota</taxon>
        <taxon>Gammaproteobacteria</taxon>
        <taxon>Cellvibrionales</taxon>
        <taxon>Halieaceae</taxon>
        <taxon>Mangrovimicrobium</taxon>
    </lineage>
</organism>
<accession>A0A4Z0M649</accession>
<evidence type="ECO:0000313" key="2">
    <source>
        <dbReference type="EMBL" id="TGD74785.1"/>
    </source>
</evidence>
<evidence type="ECO:0000313" key="3">
    <source>
        <dbReference type="Proteomes" id="UP000298050"/>
    </source>
</evidence>
<proteinExistence type="predicted"/>
<sequence length="160" mass="17998">MTPAGPDPLAQLQPLRMPDPVGWWPLAPGWWLLAGLLLLGLGLLLRWLLKRRQRRAYRRIALAALGRIRASYAEDTDASACLAATNSLLKAVALRAYPQREVASRSGEQWCRFLDESLGEDAGFSADMLVAQYRPEPPAGDVHRHLQLAERWIRRHREAA</sequence>
<feature type="transmembrane region" description="Helical" evidence="1">
    <location>
        <begin position="30"/>
        <end position="49"/>
    </location>
</feature>